<dbReference type="RefSeq" id="WP_062654774.1">
    <property type="nucleotide sequence ID" value="NZ_BCSY01000011.1"/>
</dbReference>
<name>A0A100W8F1_MYCCR</name>
<dbReference type="InterPro" id="IPR021889">
    <property type="entry name" value="DUF3500"/>
</dbReference>
<dbReference type="EMBL" id="BCSY01000011">
    <property type="protein sequence ID" value="GAS93445.1"/>
    <property type="molecule type" value="Genomic_DNA"/>
</dbReference>
<evidence type="ECO:0008006" key="3">
    <source>
        <dbReference type="Google" id="ProtNLM"/>
    </source>
</evidence>
<dbReference type="STRING" id="228230.RMCC_0411"/>
<dbReference type="Pfam" id="PF12006">
    <property type="entry name" value="DUF3500"/>
    <property type="match status" value="1"/>
</dbReference>
<dbReference type="PANTHER" id="PTHR37489:SF1">
    <property type="entry name" value="DUF3500 DOMAIN-CONTAINING PROTEIN"/>
    <property type="match status" value="1"/>
</dbReference>
<dbReference type="OrthoDB" id="581140at2"/>
<protein>
    <recommendedName>
        <fullName evidence="3">DUF3500 domain-containing protein</fullName>
    </recommendedName>
</protein>
<dbReference type="Proteomes" id="UP000069443">
    <property type="component" value="Unassembled WGS sequence"/>
</dbReference>
<accession>A0A100W8F1</accession>
<organism evidence="1 2">
    <name type="scientific">Mycolicibacterium canariasense</name>
    <name type="common">Mycobacterium canariasense</name>
    <dbReference type="NCBI Taxonomy" id="228230"/>
    <lineage>
        <taxon>Bacteria</taxon>
        <taxon>Bacillati</taxon>
        <taxon>Actinomycetota</taxon>
        <taxon>Actinomycetes</taxon>
        <taxon>Mycobacteriales</taxon>
        <taxon>Mycobacteriaceae</taxon>
        <taxon>Mycolicibacterium</taxon>
    </lineage>
</organism>
<reference evidence="2" key="1">
    <citation type="journal article" date="2016" name="Genome Announc.">
        <title>Draft Genome Sequences of Five Rapidly Growing Mycobacterium Species, M. thermoresistibile, M. fortuitum subsp. acetamidolyticum, M. canariasense, M. brisbanense, and M. novocastrense.</title>
        <authorList>
            <person name="Katahira K."/>
            <person name="Ogura Y."/>
            <person name="Gotoh Y."/>
            <person name="Hayashi T."/>
        </authorList>
    </citation>
    <scope>NUCLEOTIDE SEQUENCE [LARGE SCALE GENOMIC DNA]</scope>
    <source>
        <strain evidence="2">JCM15298</strain>
    </source>
</reference>
<evidence type="ECO:0000313" key="2">
    <source>
        <dbReference type="Proteomes" id="UP000069443"/>
    </source>
</evidence>
<dbReference type="PANTHER" id="PTHR37489">
    <property type="entry name" value="DUF3500 DOMAIN-CONTAINING PROTEIN"/>
    <property type="match status" value="1"/>
</dbReference>
<dbReference type="AlphaFoldDB" id="A0A100W8F1"/>
<proteinExistence type="predicted"/>
<sequence>MTFDTFTSRRPRTLAEITALDATRPVAIELAAKVQGWLDSLSDKQRARATFGSPGSSEDERLLWFYTPTDHGGLPLVEQRPAQHRLVMQILATGLSEAGYVTLVTVMGMENVLDRLEGWSMTFERDRGRDPGMYYLSVFGSPGDRLWGWRFGGHHVSVNQLIVDGRVVSTTPLFLGADPAAAPLLGSVLQPLVSVQDVALELMRSFDHDQRTRALIHPRAVSDLVGANRSLVSEGDQRLPLPDVFRGRFTDSTVATQLDQVNEAMQAGSGYSAEDDAQVALTGVPKGLPAAAMTATQRDALRILLDLYFSRAAEPIAQSYRVRYQADDQLDPLHVAWAGAMKAGEPHYYRIQGPGILIEYDNTQRRANHVHAVWRDPTGDFGVDTLAHHHHTAHGALRARQQEGIPNG</sequence>
<gene>
    <name evidence="1" type="ORF">RMCC_0411</name>
</gene>
<keyword evidence="2" id="KW-1185">Reference proteome</keyword>
<reference evidence="2" key="2">
    <citation type="submission" date="2016-02" db="EMBL/GenBank/DDBJ databases">
        <title>Draft genome sequence of five rapidly growing Mycobacterium species.</title>
        <authorList>
            <person name="Katahira K."/>
            <person name="Gotou Y."/>
            <person name="Iida K."/>
            <person name="Ogura Y."/>
            <person name="Hayashi T."/>
        </authorList>
    </citation>
    <scope>NUCLEOTIDE SEQUENCE [LARGE SCALE GENOMIC DNA]</scope>
    <source>
        <strain evidence="2">JCM15298</strain>
    </source>
</reference>
<comment type="caution">
    <text evidence="1">The sequence shown here is derived from an EMBL/GenBank/DDBJ whole genome shotgun (WGS) entry which is preliminary data.</text>
</comment>
<evidence type="ECO:0000313" key="1">
    <source>
        <dbReference type="EMBL" id="GAS93445.1"/>
    </source>
</evidence>